<dbReference type="HAMAP" id="MF_00197">
    <property type="entry name" value="DAP_epimerase"/>
    <property type="match status" value="1"/>
</dbReference>
<evidence type="ECO:0000256" key="7">
    <source>
        <dbReference type="ARBA" id="ARBA00051712"/>
    </source>
</evidence>
<dbReference type="EC" id="5.1.1.7" evidence="3 8"/>
<feature type="binding site" evidence="8">
    <location>
        <begin position="217"/>
        <end position="218"/>
    </location>
    <ligand>
        <name>substrate</name>
    </ligand>
</feature>
<evidence type="ECO:0000256" key="5">
    <source>
        <dbReference type="ARBA" id="ARBA00023154"/>
    </source>
</evidence>
<dbReference type="PANTHER" id="PTHR31689">
    <property type="entry name" value="DIAMINOPIMELATE EPIMERASE, CHLOROPLASTIC"/>
    <property type="match status" value="1"/>
</dbReference>
<evidence type="ECO:0000256" key="9">
    <source>
        <dbReference type="PROSITE-ProRule" id="PRU10125"/>
    </source>
</evidence>
<comment type="caution">
    <text evidence="10">The sequence shown here is derived from an EMBL/GenBank/DDBJ whole genome shotgun (WGS) entry which is preliminary data.</text>
</comment>
<comment type="similarity">
    <text evidence="2 8">Belongs to the diaminopimelate epimerase family.</text>
</comment>
<evidence type="ECO:0000256" key="1">
    <source>
        <dbReference type="ARBA" id="ARBA00005196"/>
    </source>
</evidence>
<evidence type="ECO:0000313" key="11">
    <source>
        <dbReference type="Proteomes" id="UP000824190"/>
    </source>
</evidence>
<keyword evidence="6 8" id="KW-0413">Isomerase</keyword>
<dbReference type="PROSITE" id="PS01326">
    <property type="entry name" value="DAP_EPIMERASE"/>
    <property type="match status" value="1"/>
</dbReference>
<dbReference type="EMBL" id="DXGC01000106">
    <property type="protein sequence ID" value="HIW92479.1"/>
    <property type="molecule type" value="Genomic_DNA"/>
</dbReference>
<dbReference type="GO" id="GO:0009089">
    <property type="term" value="P:lysine biosynthetic process via diaminopimelate"/>
    <property type="evidence" value="ECO:0007669"/>
    <property type="project" value="UniProtKB-UniRule"/>
</dbReference>
<comment type="subunit">
    <text evidence="8">Homodimer.</text>
</comment>
<sequence>MDVIKGHGTGNDFVIVPDPGVDLDLGTERIRALSDRHRGVGGDGVIRIATAGALVDAGVLDALPEGVEGDHWFMDYYNADGSIAEMCGNGVRVFSHALRALGFTDAAEIPVGTRAGRRDVVVHSADAIDAEVSVGMGVPRTFGTSEARQDDVSYAGLAVDMGNPHLACVVPGLDPDGLAALNVELAPTWDAGVFPDGVNLELVTALDDGTVHMRVHERGVGETLSCGTGTVAAAVAAVAAEQGETGEDAGTQTDRTVRVVIPGGEVEVTLNADGPAVLRGPSRLVFSTRVTV</sequence>
<feature type="binding site" evidence="8">
    <location>
        <begin position="88"/>
        <end position="89"/>
    </location>
    <ligand>
        <name>substrate</name>
    </ligand>
</feature>
<feature type="binding site" evidence="8">
    <location>
        <position position="163"/>
    </location>
    <ligand>
        <name>substrate</name>
    </ligand>
</feature>
<feature type="binding site" evidence="8">
    <location>
        <position position="11"/>
    </location>
    <ligand>
        <name>substrate</name>
    </ligand>
</feature>
<protein>
    <recommendedName>
        <fullName evidence="3 8">Diaminopimelate epimerase</fullName>
        <shortName evidence="8">DAP epimerase</shortName>
        <ecNumber evidence="3 8">5.1.1.7</ecNumber>
    </recommendedName>
    <alternativeName>
        <fullName evidence="8">PLP-independent amino acid racemase</fullName>
    </alternativeName>
</protein>
<evidence type="ECO:0000256" key="8">
    <source>
        <dbReference type="HAMAP-Rule" id="MF_00197"/>
    </source>
</evidence>
<keyword evidence="4 8" id="KW-0028">Amino-acid biosynthesis</keyword>
<dbReference type="Proteomes" id="UP000824190">
    <property type="component" value="Unassembled WGS sequence"/>
</dbReference>
<feature type="active site" description="Proton acceptor" evidence="8">
    <location>
        <position position="226"/>
    </location>
</feature>
<dbReference type="GO" id="GO:0005829">
    <property type="term" value="C:cytosol"/>
    <property type="evidence" value="ECO:0007669"/>
    <property type="project" value="TreeGrafter"/>
</dbReference>
<proteinExistence type="inferred from homology"/>
<dbReference type="GO" id="GO:0008837">
    <property type="term" value="F:diaminopimelate epimerase activity"/>
    <property type="evidence" value="ECO:0007669"/>
    <property type="project" value="UniProtKB-UniRule"/>
</dbReference>
<evidence type="ECO:0000256" key="3">
    <source>
        <dbReference type="ARBA" id="ARBA00013080"/>
    </source>
</evidence>
<reference evidence="10" key="1">
    <citation type="journal article" date="2021" name="PeerJ">
        <title>Extensive microbial diversity within the chicken gut microbiome revealed by metagenomics and culture.</title>
        <authorList>
            <person name="Gilroy R."/>
            <person name="Ravi A."/>
            <person name="Getino M."/>
            <person name="Pursley I."/>
            <person name="Horton D.L."/>
            <person name="Alikhan N.F."/>
            <person name="Baker D."/>
            <person name="Gharbi K."/>
            <person name="Hall N."/>
            <person name="Watson M."/>
            <person name="Adriaenssens E.M."/>
            <person name="Foster-Nyarko E."/>
            <person name="Jarju S."/>
            <person name="Secka A."/>
            <person name="Antonio M."/>
            <person name="Oren A."/>
            <person name="Chaudhuri R.R."/>
            <person name="La Ragione R."/>
            <person name="Hildebrand F."/>
            <person name="Pallen M.J."/>
        </authorList>
    </citation>
    <scope>NUCLEOTIDE SEQUENCE</scope>
    <source>
        <strain evidence="10">CHK32-1732</strain>
    </source>
</reference>
<feature type="site" description="Could be important to modulate the pK values of the two catalytic cysteine residues" evidence="8">
    <location>
        <position position="217"/>
    </location>
</feature>
<feature type="active site" evidence="9">
    <location>
        <position position="87"/>
    </location>
</feature>
<comment type="subcellular location">
    <subcellularLocation>
        <location evidence="8">Cytoplasm</location>
    </subcellularLocation>
</comment>
<comment type="catalytic activity">
    <reaction evidence="7 8">
        <text>(2S,6S)-2,6-diaminopimelate = meso-2,6-diaminopimelate</text>
        <dbReference type="Rhea" id="RHEA:15393"/>
        <dbReference type="ChEBI" id="CHEBI:57609"/>
        <dbReference type="ChEBI" id="CHEBI:57791"/>
        <dbReference type="EC" id="5.1.1.7"/>
    </reaction>
</comment>
<comment type="caution">
    <text evidence="8">Lacks conserved residue(s) required for the propagation of feature annotation.</text>
</comment>
<evidence type="ECO:0000256" key="4">
    <source>
        <dbReference type="ARBA" id="ARBA00022605"/>
    </source>
</evidence>
<dbReference type="NCBIfam" id="TIGR00652">
    <property type="entry name" value="DapF"/>
    <property type="match status" value="1"/>
</dbReference>
<evidence type="ECO:0000256" key="2">
    <source>
        <dbReference type="ARBA" id="ARBA00010219"/>
    </source>
</evidence>
<keyword evidence="8" id="KW-0963">Cytoplasm</keyword>
<dbReference type="InterPro" id="IPR001653">
    <property type="entry name" value="DAP_epimerase_DapF"/>
</dbReference>
<keyword evidence="5 8" id="KW-0457">Lysine biosynthesis</keyword>
<feature type="binding site" evidence="8">
    <location>
        <begin position="227"/>
        <end position="228"/>
    </location>
    <ligand>
        <name>substrate</name>
    </ligand>
</feature>
<comment type="function">
    <text evidence="8">Catalyzes the stereoinversion of LL-2,6-diaminopimelate (L,L-DAP) to meso-diaminopimelate (meso-DAP), a precursor of L-lysine and an essential component of the bacterial peptidoglycan.</text>
</comment>
<dbReference type="Pfam" id="PF01678">
    <property type="entry name" value="DAP_epimerase"/>
    <property type="match status" value="2"/>
</dbReference>
<gene>
    <name evidence="8 10" type="primary">dapF</name>
    <name evidence="10" type="ORF">H9870_12580</name>
</gene>
<feature type="active site" description="Proton donor" evidence="8">
    <location>
        <position position="87"/>
    </location>
</feature>
<dbReference type="InterPro" id="IPR018510">
    <property type="entry name" value="DAP_epimerase_AS"/>
</dbReference>
<evidence type="ECO:0000256" key="6">
    <source>
        <dbReference type="ARBA" id="ARBA00023235"/>
    </source>
</evidence>
<dbReference type="SUPFAM" id="SSF54506">
    <property type="entry name" value="Diaminopimelate epimerase-like"/>
    <property type="match status" value="2"/>
</dbReference>
<evidence type="ECO:0000313" key="10">
    <source>
        <dbReference type="EMBL" id="HIW92479.1"/>
    </source>
</evidence>
<comment type="pathway">
    <text evidence="1 8">Amino-acid biosynthesis; L-lysine biosynthesis via DAP pathway; DL-2,6-diaminopimelate from LL-2,6-diaminopimelate: step 1/1.</text>
</comment>
<accession>A0A9D1RQU2</accession>
<organism evidence="10 11">
    <name type="scientific">Candidatus Corynebacterium avicola</name>
    <dbReference type="NCBI Taxonomy" id="2838527"/>
    <lineage>
        <taxon>Bacteria</taxon>
        <taxon>Bacillati</taxon>
        <taxon>Actinomycetota</taxon>
        <taxon>Actinomycetes</taxon>
        <taxon>Mycobacteriales</taxon>
        <taxon>Corynebacteriaceae</taxon>
        <taxon>Corynebacterium</taxon>
    </lineage>
</organism>
<feature type="binding site" evidence="8">
    <location>
        <position position="199"/>
    </location>
    <ligand>
        <name>substrate</name>
    </ligand>
</feature>
<feature type="binding site" evidence="8">
    <location>
        <position position="78"/>
    </location>
    <ligand>
        <name>substrate</name>
    </ligand>
</feature>
<reference evidence="10" key="2">
    <citation type="submission" date="2021-04" db="EMBL/GenBank/DDBJ databases">
        <authorList>
            <person name="Gilroy R."/>
        </authorList>
    </citation>
    <scope>NUCLEOTIDE SEQUENCE</scope>
    <source>
        <strain evidence="10">CHK32-1732</strain>
    </source>
</reference>
<feature type="site" description="Could be important to modulate the pK values of the two catalytic cysteine residues" evidence="8">
    <location>
        <position position="165"/>
    </location>
</feature>
<name>A0A9D1RQU2_9CORY</name>
<dbReference type="Gene3D" id="3.10.310.10">
    <property type="entry name" value="Diaminopimelate Epimerase, Chain A, domain 1"/>
    <property type="match status" value="2"/>
</dbReference>
<dbReference type="PANTHER" id="PTHR31689:SF0">
    <property type="entry name" value="DIAMINOPIMELATE EPIMERASE"/>
    <property type="match status" value="1"/>
</dbReference>
<dbReference type="AlphaFoldDB" id="A0A9D1RQU2"/>